<evidence type="ECO:0000256" key="4">
    <source>
        <dbReference type="RuleBase" id="RU361187"/>
    </source>
</evidence>
<dbReference type="Pfam" id="PF17851">
    <property type="entry name" value="GH43_C2"/>
    <property type="match status" value="1"/>
</dbReference>
<evidence type="ECO:0000256" key="3">
    <source>
        <dbReference type="ARBA" id="ARBA00023295"/>
    </source>
</evidence>
<reference evidence="9" key="1">
    <citation type="journal article" date="2019" name="Int. J. Syst. Evol. Microbiol.">
        <title>The Global Catalogue of Microorganisms (GCM) 10K type strain sequencing project: providing services to taxonomists for standard genome sequencing and annotation.</title>
        <authorList>
            <consortium name="The Broad Institute Genomics Platform"/>
            <consortium name="The Broad Institute Genome Sequencing Center for Infectious Disease"/>
            <person name="Wu L."/>
            <person name="Ma J."/>
        </authorList>
    </citation>
    <scope>NUCLEOTIDE SEQUENCE [LARGE SCALE GENOMIC DNA]</scope>
    <source>
        <strain evidence="9">KCTC 12848</strain>
    </source>
</reference>
<dbReference type="RefSeq" id="WP_377535474.1">
    <property type="nucleotide sequence ID" value="NZ_JBHSIG010000001.1"/>
</dbReference>
<organism evidence="8 9">
    <name type="scientific">Microbulbifer halophilus</name>
    <dbReference type="NCBI Taxonomy" id="453963"/>
    <lineage>
        <taxon>Bacteria</taxon>
        <taxon>Pseudomonadati</taxon>
        <taxon>Pseudomonadota</taxon>
        <taxon>Gammaproteobacteria</taxon>
        <taxon>Cellvibrionales</taxon>
        <taxon>Microbulbiferaceae</taxon>
        <taxon>Microbulbifer</taxon>
    </lineage>
</organism>
<name>A0ABW5ECM7_9GAMM</name>
<dbReference type="InterPro" id="IPR013320">
    <property type="entry name" value="ConA-like_dom_sf"/>
</dbReference>
<dbReference type="PROSITE" id="PS51257">
    <property type="entry name" value="PROKAR_LIPOPROTEIN"/>
    <property type="match status" value="1"/>
</dbReference>
<accession>A0ABW5ECM7</accession>
<keyword evidence="2 4" id="KW-0378">Hydrolase</keyword>
<dbReference type="CDD" id="cd09001">
    <property type="entry name" value="GH43_FsAxh1-like"/>
    <property type="match status" value="1"/>
</dbReference>
<feature type="chain" id="PRO_5045419346" evidence="6">
    <location>
        <begin position="32"/>
        <end position="564"/>
    </location>
</feature>
<dbReference type="EMBL" id="JBHUJD010000013">
    <property type="protein sequence ID" value="MFD2311022.1"/>
    <property type="molecule type" value="Genomic_DNA"/>
</dbReference>
<evidence type="ECO:0000256" key="6">
    <source>
        <dbReference type="SAM" id="SignalP"/>
    </source>
</evidence>
<keyword evidence="9" id="KW-1185">Reference proteome</keyword>
<dbReference type="GO" id="GO:0016787">
    <property type="term" value="F:hydrolase activity"/>
    <property type="evidence" value="ECO:0007669"/>
    <property type="project" value="UniProtKB-KW"/>
</dbReference>
<dbReference type="Pfam" id="PF04616">
    <property type="entry name" value="Glyco_hydro_43"/>
    <property type="match status" value="1"/>
</dbReference>
<feature type="domain" description="Beta-xylosidase C-terminal Concanavalin A-like" evidence="7">
    <location>
        <begin position="360"/>
        <end position="549"/>
    </location>
</feature>
<dbReference type="InterPro" id="IPR023296">
    <property type="entry name" value="Glyco_hydro_beta-prop_sf"/>
</dbReference>
<proteinExistence type="inferred from homology"/>
<comment type="caution">
    <text evidence="8">The sequence shown here is derived from an EMBL/GenBank/DDBJ whole genome shotgun (WGS) entry which is preliminary data.</text>
</comment>
<dbReference type="SUPFAM" id="SSF75005">
    <property type="entry name" value="Arabinanase/levansucrase/invertase"/>
    <property type="match status" value="1"/>
</dbReference>
<evidence type="ECO:0000256" key="2">
    <source>
        <dbReference type="ARBA" id="ARBA00022801"/>
    </source>
</evidence>
<feature type="signal peptide" evidence="6">
    <location>
        <begin position="1"/>
        <end position="31"/>
    </location>
</feature>
<protein>
    <submittedName>
        <fullName evidence="8">Glycoside hydrolase 43 family protein</fullName>
    </submittedName>
</protein>
<evidence type="ECO:0000313" key="9">
    <source>
        <dbReference type="Proteomes" id="UP001597425"/>
    </source>
</evidence>
<dbReference type="PANTHER" id="PTHR42812:SF12">
    <property type="entry name" value="BETA-XYLOSIDASE-RELATED"/>
    <property type="match status" value="1"/>
</dbReference>
<comment type="similarity">
    <text evidence="1 4">Belongs to the glycosyl hydrolase 43 family.</text>
</comment>
<gene>
    <name evidence="8" type="ORF">ACFSKX_11405</name>
</gene>
<dbReference type="PANTHER" id="PTHR42812">
    <property type="entry name" value="BETA-XYLOSIDASE"/>
    <property type="match status" value="1"/>
</dbReference>
<keyword evidence="3 4" id="KW-0326">Glycosidase</keyword>
<evidence type="ECO:0000256" key="5">
    <source>
        <dbReference type="SAM" id="MobiDB-lite"/>
    </source>
</evidence>
<evidence type="ECO:0000256" key="1">
    <source>
        <dbReference type="ARBA" id="ARBA00009865"/>
    </source>
</evidence>
<dbReference type="Gene3D" id="2.115.10.20">
    <property type="entry name" value="Glycosyl hydrolase domain, family 43"/>
    <property type="match status" value="1"/>
</dbReference>
<dbReference type="InterPro" id="IPR051795">
    <property type="entry name" value="Glycosyl_Hydrlase_43"/>
</dbReference>
<dbReference type="InterPro" id="IPR006710">
    <property type="entry name" value="Glyco_hydro_43"/>
</dbReference>
<dbReference type="SUPFAM" id="SSF49899">
    <property type="entry name" value="Concanavalin A-like lectins/glucanases"/>
    <property type="match status" value="1"/>
</dbReference>
<dbReference type="Proteomes" id="UP001597425">
    <property type="component" value="Unassembled WGS sequence"/>
</dbReference>
<evidence type="ECO:0000313" key="8">
    <source>
        <dbReference type="EMBL" id="MFD2311022.1"/>
    </source>
</evidence>
<keyword evidence="6" id="KW-0732">Signal</keyword>
<feature type="region of interest" description="Disordered" evidence="5">
    <location>
        <begin position="38"/>
        <end position="59"/>
    </location>
</feature>
<sequence>MKSKRSVKAGRYVRPLLGVSAAIALSLGLMACGAESSGKRAAAPGDTHERAEDGPGPIEARNPIIWADVPDVSVIRVDDTYYMSSTTMHMNPGLPIMKSRDLVNWELLGYAYDTLVDNDQMNLNGGQNAYGKGSWASSLRYHEGQFHVSTFSATSGKTHVYRTGDIQSGNWLETAFEPDLHDHSLFFDDGRVYMVYGSDEIRLVELESDFSGIKAGGVNQVIIDDASKPAGEDIMLPAEGSQLYKIDGRYYLMNITWPRQGMRTVVIHRADRLTGPYEGRVALQYQGIAQGGLIETPEGDWYAMLFGDRGAVGRIPYLVPVSWEDGWPMLGREGVVPETLDVSLDGKPVENANVAGIVTSDEFDRPELPLAWQWNHNPAPEYWSLTDRPGYLRLTNGRVDPDLLQTRNTLTQRTFGPESSASVRVDVSAMRAGDVAGLALLQKHYGYVGVRREGGKRFVTMVSAEGEVPRELGRVPLEGETVYLKAQADFRQGADTAKFYYRPEGGQWSPIGGPLAMEYTLPHFMGYRFGLFSFATREAGGVADFDYFRLGDPLPFRRGPVLQQ</sequence>
<evidence type="ECO:0000259" key="7">
    <source>
        <dbReference type="Pfam" id="PF17851"/>
    </source>
</evidence>
<dbReference type="Gene3D" id="2.60.120.200">
    <property type="match status" value="1"/>
</dbReference>
<dbReference type="InterPro" id="IPR041542">
    <property type="entry name" value="GH43_C2"/>
</dbReference>